<protein>
    <submittedName>
        <fullName evidence="1">Uncharacterized protein</fullName>
    </submittedName>
</protein>
<name>A0ABP7XVZ8_9ACTN</name>
<keyword evidence="2" id="KW-1185">Reference proteome</keyword>
<dbReference type="EMBL" id="BAAAZH010000028">
    <property type="protein sequence ID" value="GAA4126883.1"/>
    <property type="molecule type" value="Genomic_DNA"/>
</dbReference>
<proteinExistence type="predicted"/>
<dbReference type="Proteomes" id="UP001501495">
    <property type="component" value="Unassembled WGS sequence"/>
</dbReference>
<organism evidence="1 2">
    <name type="scientific">Nocardioides fonticola</name>
    <dbReference type="NCBI Taxonomy" id="450363"/>
    <lineage>
        <taxon>Bacteria</taxon>
        <taxon>Bacillati</taxon>
        <taxon>Actinomycetota</taxon>
        <taxon>Actinomycetes</taxon>
        <taxon>Propionibacteriales</taxon>
        <taxon>Nocardioidaceae</taxon>
        <taxon>Nocardioides</taxon>
    </lineage>
</organism>
<sequence>MLSWFTGREAIGVLGLGEAASLLGMMPREERADADCWRCVRCGATGAFGPTHFEGF</sequence>
<accession>A0ABP7XVZ8</accession>
<reference evidence="2" key="1">
    <citation type="journal article" date="2019" name="Int. J. Syst. Evol. Microbiol.">
        <title>The Global Catalogue of Microorganisms (GCM) 10K type strain sequencing project: providing services to taxonomists for standard genome sequencing and annotation.</title>
        <authorList>
            <consortium name="The Broad Institute Genomics Platform"/>
            <consortium name="The Broad Institute Genome Sequencing Center for Infectious Disease"/>
            <person name="Wu L."/>
            <person name="Ma J."/>
        </authorList>
    </citation>
    <scope>NUCLEOTIDE SEQUENCE [LARGE SCALE GENOMIC DNA]</scope>
    <source>
        <strain evidence="2">JCM 16703</strain>
    </source>
</reference>
<evidence type="ECO:0000313" key="2">
    <source>
        <dbReference type="Proteomes" id="UP001501495"/>
    </source>
</evidence>
<comment type="caution">
    <text evidence="1">The sequence shown here is derived from an EMBL/GenBank/DDBJ whole genome shotgun (WGS) entry which is preliminary data.</text>
</comment>
<evidence type="ECO:0000313" key="1">
    <source>
        <dbReference type="EMBL" id="GAA4126883.1"/>
    </source>
</evidence>
<gene>
    <name evidence="1" type="ORF">GCM10022215_36940</name>
</gene>